<protein>
    <submittedName>
        <fullName evidence="1">Uncharacterized protein</fullName>
    </submittedName>
</protein>
<name>A0A0D9Z3X4_9ORYZ</name>
<evidence type="ECO:0000313" key="1">
    <source>
        <dbReference type="EnsemblPlants" id="OGLUM03G08400.1"/>
    </source>
</evidence>
<dbReference type="Gramene" id="OGLUM03G08400.1">
    <property type="protein sequence ID" value="OGLUM03G08400.1"/>
    <property type="gene ID" value="OGLUM03G08400"/>
</dbReference>
<proteinExistence type="predicted"/>
<dbReference type="AlphaFoldDB" id="A0A0D9Z3X4"/>
<organism evidence="1">
    <name type="scientific">Oryza glumipatula</name>
    <dbReference type="NCBI Taxonomy" id="40148"/>
    <lineage>
        <taxon>Eukaryota</taxon>
        <taxon>Viridiplantae</taxon>
        <taxon>Streptophyta</taxon>
        <taxon>Embryophyta</taxon>
        <taxon>Tracheophyta</taxon>
        <taxon>Spermatophyta</taxon>
        <taxon>Magnoliopsida</taxon>
        <taxon>Liliopsida</taxon>
        <taxon>Poales</taxon>
        <taxon>Poaceae</taxon>
        <taxon>BOP clade</taxon>
        <taxon>Oryzoideae</taxon>
        <taxon>Oryzeae</taxon>
        <taxon>Oryzinae</taxon>
        <taxon>Oryza</taxon>
    </lineage>
</organism>
<evidence type="ECO:0000313" key="2">
    <source>
        <dbReference type="Proteomes" id="UP000026961"/>
    </source>
</evidence>
<dbReference type="EnsemblPlants" id="OGLUM03G08400.1">
    <property type="protein sequence ID" value="OGLUM03G08400.1"/>
    <property type="gene ID" value="OGLUM03G08400"/>
</dbReference>
<dbReference type="Proteomes" id="UP000026961">
    <property type="component" value="Chromosome 3"/>
</dbReference>
<dbReference type="HOGENOM" id="CLU_1952154_0_0_1"/>
<keyword evidence="2" id="KW-1185">Reference proteome</keyword>
<accession>A0A0D9Z3X4</accession>
<reference evidence="1" key="1">
    <citation type="submission" date="2015-04" db="UniProtKB">
        <authorList>
            <consortium name="EnsemblPlants"/>
        </authorList>
    </citation>
    <scope>IDENTIFICATION</scope>
</reference>
<reference evidence="1" key="2">
    <citation type="submission" date="2018-05" db="EMBL/GenBank/DDBJ databases">
        <title>OgluRS3 (Oryza glumaepatula Reference Sequence Version 3).</title>
        <authorList>
            <person name="Zhang J."/>
            <person name="Kudrna D."/>
            <person name="Lee S."/>
            <person name="Talag J."/>
            <person name="Welchert J."/>
            <person name="Wing R.A."/>
        </authorList>
    </citation>
    <scope>NUCLEOTIDE SEQUENCE [LARGE SCALE GENOMIC DNA]</scope>
</reference>
<sequence length="129" mass="13813">MAMLGSARAVSPSCDVCPAAAWSASAFGSSSRGGARAAPRVVDGSTRVARRVRGCLPFRRNPTPQKRKRADPEKEDFFFLPLSLSLLLPSHLRRGEAQARARVPRNGGHLVPQGILALLLLLLGCESLL</sequence>